<dbReference type="GO" id="GO:0008289">
    <property type="term" value="F:lipid binding"/>
    <property type="evidence" value="ECO:0007669"/>
    <property type="project" value="UniProtKB-KW"/>
</dbReference>
<comment type="similarity">
    <text evidence="1 2">Belongs to the plant LTP family.</text>
</comment>
<evidence type="ECO:0000256" key="3">
    <source>
        <dbReference type="SAM" id="SignalP"/>
    </source>
</evidence>
<comment type="function">
    <text evidence="2">Plant non-specific lipid-transfer proteins transfer phospholipids as well as galactolipids across membranes. May play a role in wax or cutin deposition in the cell walls of expanding epidermal cells and certain secretory tissues.</text>
</comment>
<evidence type="ECO:0000256" key="1">
    <source>
        <dbReference type="ARBA" id="ARBA00009748"/>
    </source>
</evidence>
<reference evidence="5" key="1">
    <citation type="journal article" date="2013" name="J. Plant Res.">
        <title>Effect of fungi and light on seed germination of three Opuntia species from semiarid lands of central Mexico.</title>
        <authorList>
            <person name="Delgado-Sanchez P."/>
            <person name="Jimenez-Bremont J.F."/>
            <person name="Guerrero-Gonzalez Mde L."/>
            <person name="Flores J."/>
        </authorList>
    </citation>
    <scope>NUCLEOTIDE SEQUENCE</scope>
    <source>
        <tissue evidence="5">Cladode</tissue>
    </source>
</reference>
<evidence type="ECO:0000256" key="2">
    <source>
        <dbReference type="RuleBase" id="RU000628"/>
    </source>
</evidence>
<dbReference type="PANTHER" id="PTHR33076">
    <property type="entry name" value="NON-SPECIFIC LIPID-TRANSFER PROTEIN 2-RELATED"/>
    <property type="match status" value="1"/>
</dbReference>
<dbReference type="Gene3D" id="1.10.110.10">
    <property type="entry name" value="Plant lipid-transfer and hydrophobic proteins"/>
    <property type="match status" value="1"/>
</dbReference>
<evidence type="ECO:0000259" key="4">
    <source>
        <dbReference type="SMART" id="SM00499"/>
    </source>
</evidence>
<keyword evidence="2" id="KW-0813">Transport</keyword>
<accession>A0A7C8YP85</accession>
<keyword evidence="2" id="KW-0446">Lipid-binding</keyword>
<dbReference type="SUPFAM" id="SSF47699">
    <property type="entry name" value="Bifunctional inhibitor/lipid-transfer protein/seed storage 2S albumin"/>
    <property type="match status" value="1"/>
</dbReference>
<reference evidence="5" key="2">
    <citation type="submission" date="2020-07" db="EMBL/GenBank/DDBJ databases">
        <authorList>
            <person name="Vera ALvarez R."/>
            <person name="Arias-Moreno D.M."/>
            <person name="Jimenez-Jacinto V."/>
            <person name="Jimenez-Bremont J.F."/>
            <person name="Swaminathan K."/>
            <person name="Moose S.P."/>
            <person name="Guerrero-Gonzalez M.L."/>
            <person name="Marino-Ramirez L."/>
            <person name="Landsman D."/>
            <person name="Rodriguez-Kessler M."/>
            <person name="Delgado-Sanchez P."/>
        </authorList>
    </citation>
    <scope>NUCLEOTIDE SEQUENCE</scope>
    <source>
        <tissue evidence="5">Cladode</tissue>
    </source>
</reference>
<dbReference type="InterPro" id="IPR036312">
    <property type="entry name" value="Bifun_inhib/LTP/seed_sf"/>
</dbReference>
<feature type="domain" description="Bifunctional inhibitor/plant lipid transfer protein/seed storage helical" evidence="4">
    <location>
        <begin position="30"/>
        <end position="113"/>
    </location>
</feature>
<dbReference type="EMBL" id="GISG01040732">
    <property type="protein sequence ID" value="MBA4622875.1"/>
    <property type="molecule type" value="Transcribed_RNA"/>
</dbReference>
<proteinExistence type="inferred from homology"/>
<protein>
    <recommendedName>
        <fullName evidence="2">Non-specific lipid-transfer protein</fullName>
    </recommendedName>
</protein>
<dbReference type="GO" id="GO:0006869">
    <property type="term" value="P:lipid transport"/>
    <property type="evidence" value="ECO:0007669"/>
    <property type="project" value="InterPro"/>
</dbReference>
<dbReference type="EMBL" id="GISG01040733">
    <property type="protein sequence ID" value="MBA4622876.1"/>
    <property type="molecule type" value="Transcribed_RNA"/>
</dbReference>
<dbReference type="InterPro" id="IPR016140">
    <property type="entry name" value="Bifunc_inhib/LTP/seed_store"/>
</dbReference>
<feature type="chain" id="PRO_5033586749" description="Non-specific lipid-transfer protein" evidence="3">
    <location>
        <begin position="28"/>
        <end position="117"/>
    </location>
</feature>
<name>A0A7C8YP85_OPUST</name>
<dbReference type="AlphaFoldDB" id="A0A7C8YP85"/>
<dbReference type="CDD" id="cd01960">
    <property type="entry name" value="nsLTP1"/>
    <property type="match status" value="1"/>
</dbReference>
<dbReference type="PROSITE" id="PS00597">
    <property type="entry name" value="PLANT_LTP"/>
    <property type="match status" value="1"/>
</dbReference>
<evidence type="ECO:0000313" key="5">
    <source>
        <dbReference type="EMBL" id="MBA4622875.1"/>
    </source>
</evidence>
<feature type="signal peptide" evidence="3">
    <location>
        <begin position="1"/>
        <end position="27"/>
    </location>
</feature>
<organism evidence="5">
    <name type="scientific">Opuntia streptacantha</name>
    <name type="common">Prickly pear cactus</name>
    <name type="synonym">Opuntia cardona</name>
    <dbReference type="NCBI Taxonomy" id="393608"/>
    <lineage>
        <taxon>Eukaryota</taxon>
        <taxon>Viridiplantae</taxon>
        <taxon>Streptophyta</taxon>
        <taxon>Embryophyta</taxon>
        <taxon>Tracheophyta</taxon>
        <taxon>Spermatophyta</taxon>
        <taxon>Magnoliopsida</taxon>
        <taxon>eudicotyledons</taxon>
        <taxon>Gunneridae</taxon>
        <taxon>Pentapetalae</taxon>
        <taxon>Caryophyllales</taxon>
        <taxon>Cactineae</taxon>
        <taxon>Cactaceae</taxon>
        <taxon>Opuntioideae</taxon>
        <taxon>Opuntia</taxon>
    </lineage>
</organism>
<dbReference type="InterPro" id="IPR000528">
    <property type="entry name" value="Plant_nsLTP"/>
</dbReference>
<keyword evidence="3" id="KW-0732">Signal</keyword>
<dbReference type="Pfam" id="PF00234">
    <property type="entry name" value="Tryp_alpha_amyl"/>
    <property type="match status" value="1"/>
</dbReference>
<dbReference type="PRINTS" id="PR00382">
    <property type="entry name" value="LIPIDTRNSFER"/>
</dbReference>
<sequence length="117" mass="12218">MANSAMPTKVACLFILTLLVVAPQTQALTCGQMVQTLLPCLSYLKNGGSVPAACCNAARTLNKTAKTAPDRQLACACLKQAAKAFAINYTYGSQLADKCGLHLGIKVSPSSDCSKVH</sequence>
<dbReference type="SMART" id="SM00499">
    <property type="entry name" value="AAI"/>
    <property type="match status" value="1"/>
</dbReference>